<dbReference type="PROSITE" id="PS50887">
    <property type="entry name" value="GGDEF"/>
    <property type="match status" value="1"/>
</dbReference>
<dbReference type="InterPro" id="IPR029016">
    <property type="entry name" value="GAF-like_dom_sf"/>
</dbReference>
<dbReference type="Pfam" id="PF00990">
    <property type="entry name" value="GGDEF"/>
    <property type="match status" value="1"/>
</dbReference>
<protein>
    <submittedName>
        <fullName evidence="2">Diguanylate cyclase (GGDEF) domain-containing protein</fullName>
    </submittedName>
</protein>
<organism evidence="2 3">
    <name type="scientific">Terribacillus aidingensis</name>
    <dbReference type="NCBI Taxonomy" id="586416"/>
    <lineage>
        <taxon>Bacteria</taxon>
        <taxon>Bacillati</taxon>
        <taxon>Bacillota</taxon>
        <taxon>Bacilli</taxon>
        <taxon>Bacillales</taxon>
        <taxon>Bacillaceae</taxon>
        <taxon>Terribacillus</taxon>
    </lineage>
</organism>
<dbReference type="Gene3D" id="3.30.450.40">
    <property type="match status" value="2"/>
</dbReference>
<reference evidence="3" key="1">
    <citation type="submission" date="2017-09" db="EMBL/GenBank/DDBJ databases">
        <authorList>
            <person name="Varghese N."/>
            <person name="Submissions S."/>
        </authorList>
    </citation>
    <scope>NUCLEOTIDE SEQUENCE [LARGE SCALE GENOMIC DNA]</scope>
    <source>
        <strain evidence="3">CGMCC 1.8913</strain>
    </source>
</reference>
<dbReference type="GO" id="GO:1902201">
    <property type="term" value="P:negative regulation of bacterial-type flagellum-dependent cell motility"/>
    <property type="evidence" value="ECO:0007669"/>
    <property type="project" value="TreeGrafter"/>
</dbReference>
<dbReference type="SUPFAM" id="SSF55781">
    <property type="entry name" value="GAF domain-like"/>
    <property type="match status" value="2"/>
</dbReference>
<dbReference type="PANTHER" id="PTHR45138">
    <property type="entry name" value="REGULATORY COMPONENTS OF SENSORY TRANSDUCTION SYSTEM"/>
    <property type="match status" value="1"/>
</dbReference>
<dbReference type="CDD" id="cd01949">
    <property type="entry name" value="GGDEF"/>
    <property type="match status" value="1"/>
</dbReference>
<dbReference type="SUPFAM" id="SSF55073">
    <property type="entry name" value="Nucleotide cyclase"/>
    <property type="match status" value="1"/>
</dbReference>
<accession>A0A285P8M7</accession>
<dbReference type="NCBIfam" id="TIGR00254">
    <property type="entry name" value="GGDEF"/>
    <property type="match status" value="1"/>
</dbReference>
<dbReference type="Gene3D" id="3.30.70.270">
    <property type="match status" value="1"/>
</dbReference>
<dbReference type="SMART" id="SM00267">
    <property type="entry name" value="GGDEF"/>
    <property type="match status" value="1"/>
</dbReference>
<dbReference type="GO" id="GO:0005886">
    <property type="term" value="C:plasma membrane"/>
    <property type="evidence" value="ECO:0007669"/>
    <property type="project" value="TreeGrafter"/>
</dbReference>
<dbReference type="InterPro" id="IPR050469">
    <property type="entry name" value="Diguanylate_Cyclase"/>
</dbReference>
<dbReference type="InterPro" id="IPR043128">
    <property type="entry name" value="Rev_trsase/Diguanyl_cyclase"/>
</dbReference>
<dbReference type="OrthoDB" id="9759607at2"/>
<dbReference type="InterPro" id="IPR029787">
    <property type="entry name" value="Nucleotide_cyclase"/>
</dbReference>
<dbReference type="RefSeq" id="WP_097043605.1">
    <property type="nucleotide sequence ID" value="NZ_OBEK01000008.1"/>
</dbReference>
<evidence type="ECO:0000259" key="1">
    <source>
        <dbReference type="PROSITE" id="PS50887"/>
    </source>
</evidence>
<dbReference type="PANTHER" id="PTHR45138:SF9">
    <property type="entry name" value="DIGUANYLATE CYCLASE DGCM-RELATED"/>
    <property type="match status" value="1"/>
</dbReference>
<feature type="domain" description="GGDEF" evidence="1">
    <location>
        <begin position="483"/>
        <end position="608"/>
    </location>
</feature>
<dbReference type="EMBL" id="OBEK01000008">
    <property type="protein sequence ID" value="SNZ18090.1"/>
    <property type="molecule type" value="Genomic_DNA"/>
</dbReference>
<gene>
    <name evidence="2" type="ORF">SAMN05421503_3463</name>
</gene>
<dbReference type="GO" id="GO:0052621">
    <property type="term" value="F:diguanylate cyclase activity"/>
    <property type="evidence" value="ECO:0007669"/>
    <property type="project" value="TreeGrafter"/>
</dbReference>
<dbReference type="GO" id="GO:0043709">
    <property type="term" value="P:cell adhesion involved in single-species biofilm formation"/>
    <property type="evidence" value="ECO:0007669"/>
    <property type="project" value="TreeGrafter"/>
</dbReference>
<dbReference type="Proteomes" id="UP000219356">
    <property type="component" value="Unassembled WGS sequence"/>
</dbReference>
<dbReference type="InterPro" id="IPR000160">
    <property type="entry name" value="GGDEF_dom"/>
</dbReference>
<evidence type="ECO:0000313" key="2">
    <source>
        <dbReference type="EMBL" id="SNZ18090.1"/>
    </source>
</evidence>
<keyword evidence="3" id="KW-1185">Reference proteome</keyword>
<proteinExistence type="predicted"/>
<evidence type="ECO:0000313" key="3">
    <source>
        <dbReference type="Proteomes" id="UP000219356"/>
    </source>
</evidence>
<name>A0A285P8M7_9BACI</name>
<dbReference type="AlphaFoldDB" id="A0A285P8M7"/>
<sequence>MERLTDNKLEQAKLYFYQLLVSGESYTYREILALVTERLKNLLQAESVALYVFDFWQKRLERVSYAGPTQSGFYRSIDFPFAAPCIPNQLREFPHALDIVLPLQEHGEAAIGYLYIGNAADQLLDNRELAGEIRKFVSHLTQLKESKENEQHINQLYEATTNLHASIDMHDVLTVLINTLQQSYPQFAYALLLAQDYHGDTNLPIKNLVYDYSVHEASAKAYMTGEVQVDRSADGQVINRYVPLHGKQGIYGVLHVSMPAFVTYTSADDSFITKLADSAGNALENARLYQHSKKLISDLQLINETSKKINANLRLSDTITLMHEQIHDTFGGEEIGFILYKGDQEAGTVLDGSTGFFFDPASAPFLDLIARLYRNESKEAMFVSNFPNRYPEINLPYRSLLVVPMAGPEQLQGVVLVLHRNPSFFTFESFRLIESLVQHSSLSIVNSMLQEKLERLVITDYLTNLCSRSYLDDRMRTHIQDDAQGGFILIDVDDFKKVNDTYGHNTGDYLLIQVANLLKDLLGPNDVAARWGGEELAVYMPHATFEQTIKKAEEIVESVASSTRPAVTVSCGISTWTEKARPEVHELFSQADYKLYDAKRLGKNRYCV</sequence>